<dbReference type="EMBL" id="WJKJ01000268">
    <property type="protein sequence ID" value="MBD3365155.1"/>
    <property type="molecule type" value="Genomic_DNA"/>
</dbReference>
<evidence type="ECO:0000256" key="8">
    <source>
        <dbReference type="SAM" id="Phobius"/>
    </source>
</evidence>
<evidence type="ECO:0000256" key="6">
    <source>
        <dbReference type="ARBA" id="ARBA00023277"/>
    </source>
</evidence>
<organism evidence="9 10">
    <name type="scientific">candidate division WOR-3 bacterium</name>
    <dbReference type="NCBI Taxonomy" id="2052148"/>
    <lineage>
        <taxon>Bacteria</taxon>
        <taxon>Bacteria division WOR-3</taxon>
    </lineage>
</organism>
<evidence type="ECO:0000256" key="7">
    <source>
        <dbReference type="ARBA" id="ARBA00023326"/>
    </source>
</evidence>
<comment type="caution">
    <text evidence="9">The sequence shown here is derived from an EMBL/GenBank/DDBJ whole genome shotgun (WGS) entry which is preliminary data.</text>
</comment>
<dbReference type="Pfam" id="PF10503">
    <property type="entry name" value="Esterase_PHB"/>
    <property type="match status" value="1"/>
</dbReference>
<dbReference type="SUPFAM" id="SSF53474">
    <property type="entry name" value="alpha/beta-Hydrolases"/>
    <property type="match status" value="1"/>
</dbReference>
<dbReference type="InterPro" id="IPR010126">
    <property type="entry name" value="Esterase_phb"/>
</dbReference>
<keyword evidence="2" id="KW-0964">Secreted</keyword>
<sequence length="399" mass="43744">MGRSGIEGTLLSPGDNIEKNGNIQMRKGGFMLCYRIIAAVLMIAFAAIGHAADIDGSITYDGNERTYYLHIPPQYNEEDPLPLLIALHFYGGTGEAMAMTTNLNAKADQEGFIAVYPDALGSPPSWDMYGDVGFTSALIDSLLDEYGIDTLRIFAAGYSNGAFMAHVLAADLSKRIAAVSMVAGGLMITYWWEFSLDRPISTIHFHARDDAAVPYDGSQGTAPVEEMLQSWSTQNGCTEGPDSFWHTAAALRQTWSNPDGDVENVLWSTNEGGHYNWPTESGPHEISANDLMWEFFIAHPMPEDEPAVAESQEPTSGLKLHVPEIVTDKCRVSLSLDTPESVYIVLFDATGRKAGTYSRAVIQRFDFIDINTSDLESGVYYLKVSTPTLRETARVIVVD</sequence>
<dbReference type="AlphaFoldDB" id="A0A9D5KBQ7"/>
<keyword evidence="8" id="KW-1133">Transmembrane helix</keyword>
<keyword evidence="3" id="KW-0858">Xylan degradation</keyword>
<evidence type="ECO:0000256" key="1">
    <source>
        <dbReference type="ARBA" id="ARBA00004613"/>
    </source>
</evidence>
<evidence type="ECO:0000313" key="9">
    <source>
        <dbReference type="EMBL" id="MBD3365155.1"/>
    </source>
</evidence>
<dbReference type="GO" id="GO:0030600">
    <property type="term" value="F:feruloyl esterase activity"/>
    <property type="evidence" value="ECO:0007669"/>
    <property type="project" value="InterPro"/>
</dbReference>
<evidence type="ECO:0000313" key="10">
    <source>
        <dbReference type="Proteomes" id="UP000630660"/>
    </source>
</evidence>
<name>A0A9D5KBQ7_UNCW3</name>
<dbReference type="GO" id="GO:0045493">
    <property type="term" value="P:xylan catabolic process"/>
    <property type="evidence" value="ECO:0007669"/>
    <property type="project" value="UniProtKB-KW"/>
</dbReference>
<dbReference type="Proteomes" id="UP000630660">
    <property type="component" value="Unassembled WGS sequence"/>
</dbReference>
<keyword evidence="5" id="KW-0378">Hydrolase</keyword>
<protein>
    <submittedName>
        <fullName evidence="9">T9SS type A sorting domain-containing protein</fullName>
    </submittedName>
</protein>
<dbReference type="PANTHER" id="PTHR38050">
    <property type="match status" value="1"/>
</dbReference>
<keyword evidence="8" id="KW-0812">Transmembrane</keyword>
<keyword evidence="7" id="KW-0624">Polysaccharide degradation</keyword>
<gene>
    <name evidence="9" type="ORF">GF359_08065</name>
</gene>
<proteinExistence type="predicted"/>
<dbReference type="Gene3D" id="3.40.50.1820">
    <property type="entry name" value="alpha/beta hydrolase"/>
    <property type="match status" value="1"/>
</dbReference>
<feature type="transmembrane region" description="Helical" evidence="8">
    <location>
        <begin position="32"/>
        <end position="52"/>
    </location>
</feature>
<keyword evidence="4" id="KW-0732">Signal</keyword>
<keyword evidence="6" id="KW-0119">Carbohydrate metabolism</keyword>
<evidence type="ECO:0000256" key="2">
    <source>
        <dbReference type="ARBA" id="ARBA00022525"/>
    </source>
</evidence>
<comment type="subcellular location">
    <subcellularLocation>
        <location evidence="1">Secreted</location>
    </subcellularLocation>
</comment>
<dbReference type="InterPro" id="IPR029058">
    <property type="entry name" value="AB_hydrolase_fold"/>
</dbReference>
<dbReference type="NCBIfam" id="TIGR04183">
    <property type="entry name" value="Por_Secre_tail"/>
    <property type="match status" value="1"/>
</dbReference>
<dbReference type="InterPro" id="IPR043595">
    <property type="entry name" value="FaeB/C/D"/>
</dbReference>
<dbReference type="GO" id="GO:0005576">
    <property type="term" value="C:extracellular region"/>
    <property type="evidence" value="ECO:0007669"/>
    <property type="project" value="UniProtKB-SubCell"/>
</dbReference>
<evidence type="ECO:0000256" key="4">
    <source>
        <dbReference type="ARBA" id="ARBA00022729"/>
    </source>
</evidence>
<evidence type="ECO:0000256" key="3">
    <source>
        <dbReference type="ARBA" id="ARBA00022651"/>
    </source>
</evidence>
<keyword evidence="8" id="KW-0472">Membrane</keyword>
<accession>A0A9D5KBQ7</accession>
<reference evidence="9" key="1">
    <citation type="submission" date="2019-11" db="EMBL/GenBank/DDBJ databases">
        <title>Microbial mats filling the niche in hypersaline microbial mats.</title>
        <authorList>
            <person name="Wong H.L."/>
            <person name="Macleod F.I."/>
            <person name="White R.A. III"/>
            <person name="Burns B.P."/>
        </authorList>
    </citation>
    <scope>NUCLEOTIDE SEQUENCE</scope>
    <source>
        <strain evidence="9">Bin_327</strain>
    </source>
</reference>
<evidence type="ECO:0000256" key="5">
    <source>
        <dbReference type="ARBA" id="ARBA00022801"/>
    </source>
</evidence>
<dbReference type="PANTHER" id="PTHR38050:SF2">
    <property type="entry name" value="FERULOYL ESTERASE C-RELATED"/>
    <property type="match status" value="1"/>
</dbReference>
<dbReference type="InterPro" id="IPR026444">
    <property type="entry name" value="Secre_tail"/>
</dbReference>